<dbReference type="RefSeq" id="WP_190140643.1">
    <property type="nucleotide sequence ID" value="NZ_BNBT01000256.1"/>
</dbReference>
<evidence type="ECO:0000256" key="4">
    <source>
        <dbReference type="ARBA" id="ARBA00023004"/>
    </source>
</evidence>
<feature type="binding site" evidence="5">
    <location>
        <position position="219"/>
    </location>
    <ligand>
        <name>Fe cation</name>
        <dbReference type="ChEBI" id="CHEBI:24875"/>
        <note>catalytic</note>
    </ligand>
</feature>
<dbReference type="GO" id="GO:0005737">
    <property type="term" value="C:cytoplasm"/>
    <property type="evidence" value="ECO:0007669"/>
    <property type="project" value="TreeGrafter"/>
</dbReference>
<dbReference type="InterPro" id="IPR037151">
    <property type="entry name" value="AlkB-like_sf"/>
</dbReference>
<dbReference type="InterPro" id="IPR004574">
    <property type="entry name" value="Alkb"/>
</dbReference>
<evidence type="ECO:0000256" key="6">
    <source>
        <dbReference type="SAM" id="MobiDB-lite"/>
    </source>
</evidence>
<proteinExistence type="predicted"/>
<keyword evidence="3" id="KW-0560">Oxidoreductase</keyword>
<dbReference type="PANTHER" id="PTHR16557:SF2">
    <property type="entry name" value="NUCLEIC ACID DIOXYGENASE ALKBH1"/>
    <property type="match status" value="1"/>
</dbReference>
<comment type="cofactor">
    <cofactor evidence="5">
        <name>Fe(2+)</name>
        <dbReference type="ChEBI" id="CHEBI:29033"/>
    </cofactor>
    <text evidence="5">Binds 1 Fe(2+) ion per subunit.</text>
</comment>
<dbReference type="AlphaFoldDB" id="A0A919ADS8"/>
<dbReference type="Pfam" id="PF13532">
    <property type="entry name" value="2OG-FeII_Oxy_2"/>
    <property type="match status" value="1"/>
</dbReference>
<evidence type="ECO:0000313" key="8">
    <source>
        <dbReference type="EMBL" id="GHE99916.1"/>
    </source>
</evidence>
<evidence type="ECO:0000256" key="5">
    <source>
        <dbReference type="PIRSR" id="PIRSR604574-2"/>
    </source>
</evidence>
<name>A0A919ADS8_9ACTN</name>
<dbReference type="PANTHER" id="PTHR16557">
    <property type="entry name" value="ALKYLATED DNA REPAIR PROTEIN ALKB-RELATED"/>
    <property type="match status" value="1"/>
</dbReference>
<keyword evidence="2" id="KW-0223">Dioxygenase</keyword>
<comment type="caution">
    <text evidence="8">The sequence shown here is derived from an EMBL/GenBank/DDBJ whole genome shotgun (WGS) entry which is preliminary data.</text>
</comment>
<keyword evidence="1 5" id="KW-0479">Metal-binding</keyword>
<dbReference type="GO" id="GO:0035513">
    <property type="term" value="P:oxidative RNA demethylation"/>
    <property type="evidence" value="ECO:0007669"/>
    <property type="project" value="TreeGrafter"/>
</dbReference>
<feature type="binding site" evidence="5">
    <location>
        <position position="165"/>
    </location>
    <ligand>
        <name>Fe cation</name>
        <dbReference type="ChEBI" id="CHEBI:24875"/>
        <note>catalytic</note>
    </ligand>
</feature>
<feature type="domain" description="Fe2OG dioxygenase" evidence="7">
    <location>
        <begin position="145"/>
        <end position="247"/>
    </location>
</feature>
<dbReference type="Proteomes" id="UP000608024">
    <property type="component" value="Unassembled WGS sequence"/>
</dbReference>
<evidence type="ECO:0000256" key="1">
    <source>
        <dbReference type="ARBA" id="ARBA00022723"/>
    </source>
</evidence>
<keyword evidence="4 5" id="KW-0408">Iron</keyword>
<sequence>MTDALFPRERAEVAPGAVHVPGWLGPARQRELLDACRGWARPPAGLRTVRLPGGGTMTARQMCLGRHWYPYGYARTAVDGDGAPVKPLPAWLARLARDAVRDAYGTGGSGADAPGTPGGSHTAVRDDGTYGIGDEGTYGVADSGAYDIALINYYDVDARMGMHRDSDEKSPAPVVSLSIGDTCVFRFGNTETRGRPYTDVELRSGDLMVFGGPSRLAYHGVPRIHPGTAPPGLGLTGRLNITLRVSGLD</sequence>
<feature type="region of interest" description="Disordered" evidence="6">
    <location>
        <begin position="106"/>
        <end position="125"/>
    </location>
</feature>
<reference evidence="8" key="1">
    <citation type="journal article" date="2014" name="Int. J. Syst. Evol. Microbiol.">
        <title>Complete genome sequence of Corynebacterium casei LMG S-19264T (=DSM 44701T), isolated from a smear-ripened cheese.</title>
        <authorList>
            <consortium name="US DOE Joint Genome Institute (JGI-PGF)"/>
            <person name="Walter F."/>
            <person name="Albersmeier A."/>
            <person name="Kalinowski J."/>
            <person name="Ruckert C."/>
        </authorList>
    </citation>
    <scope>NUCLEOTIDE SEQUENCE</scope>
    <source>
        <strain evidence="8">JCM 4784</strain>
    </source>
</reference>
<keyword evidence="9" id="KW-1185">Reference proteome</keyword>
<organism evidence="8 9">
    <name type="scientific">Streptomyces longispororuber</name>
    <dbReference type="NCBI Taxonomy" id="68230"/>
    <lineage>
        <taxon>Bacteria</taxon>
        <taxon>Bacillati</taxon>
        <taxon>Actinomycetota</taxon>
        <taxon>Actinomycetes</taxon>
        <taxon>Kitasatosporales</taxon>
        <taxon>Streptomycetaceae</taxon>
        <taxon>Streptomyces</taxon>
    </lineage>
</organism>
<evidence type="ECO:0000256" key="2">
    <source>
        <dbReference type="ARBA" id="ARBA00022964"/>
    </source>
</evidence>
<dbReference type="Gene3D" id="2.60.120.590">
    <property type="entry name" value="Alpha-ketoglutarate-dependent dioxygenase AlkB-like"/>
    <property type="match status" value="1"/>
</dbReference>
<reference evidence="8" key="2">
    <citation type="submission" date="2020-09" db="EMBL/GenBank/DDBJ databases">
        <authorList>
            <person name="Sun Q."/>
            <person name="Ohkuma M."/>
        </authorList>
    </citation>
    <scope>NUCLEOTIDE SEQUENCE</scope>
    <source>
        <strain evidence="8">JCM 4784</strain>
    </source>
</reference>
<evidence type="ECO:0000313" key="9">
    <source>
        <dbReference type="Proteomes" id="UP000608024"/>
    </source>
</evidence>
<dbReference type="GO" id="GO:0035515">
    <property type="term" value="F:oxidative RNA demethylase activity"/>
    <property type="evidence" value="ECO:0007669"/>
    <property type="project" value="TreeGrafter"/>
</dbReference>
<feature type="binding site" evidence="5">
    <location>
        <position position="163"/>
    </location>
    <ligand>
        <name>Fe cation</name>
        <dbReference type="ChEBI" id="CHEBI:24875"/>
        <note>catalytic</note>
    </ligand>
</feature>
<dbReference type="SUPFAM" id="SSF51197">
    <property type="entry name" value="Clavaminate synthase-like"/>
    <property type="match status" value="1"/>
</dbReference>
<dbReference type="GO" id="GO:0035516">
    <property type="term" value="F:broad specificity oxidative DNA demethylase activity"/>
    <property type="evidence" value="ECO:0007669"/>
    <property type="project" value="TreeGrafter"/>
</dbReference>
<gene>
    <name evidence="8" type="ORF">GCM10018785_74170</name>
</gene>
<dbReference type="EMBL" id="BNBT01000256">
    <property type="protein sequence ID" value="GHE99916.1"/>
    <property type="molecule type" value="Genomic_DNA"/>
</dbReference>
<evidence type="ECO:0000256" key="3">
    <source>
        <dbReference type="ARBA" id="ARBA00023002"/>
    </source>
</evidence>
<dbReference type="InterPro" id="IPR027450">
    <property type="entry name" value="AlkB-like"/>
</dbReference>
<protein>
    <submittedName>
        <fullName evidence="8">Alkylated DNA repair protein</fullName>
    </submittedName>
</protein>
<dbReference type="InterPro" id="IPR005123">
    <property type="entry name" value="Oxoglu/Fe-dep_dioxygenase_dom"/>
</dbReference>
<evidence type="ECO:0000259" key="7">
    <source>
        <dbReference type="PROSITE" id="PS51471"/>
    </source>
</evidence>
<dbReference type="GO" id="GO:0008198">
    <property type="term" value="F:ferrous iron binding"/>
    <property type="evidence" value="ECO:0007669"/>
    <property type="project" value="TreeGrafter"/>
</dbReference>
<accession>A0A919ADS8</accession>
<dbReference type="PROSITE" id="PS51471">
    <property type="entry name" value="FE2OG_OXY"/>
    <property type="match status" value="1"/>
</dbReference>